<dbReference type="KEGG" id="ccoc:CCON33237_0263"/>
<reference evidence="3" key="4">
    <citation type="submission" date="2020-02" db="EMBL/GenBank/DDBJ databases">
        <title>Analysis of Completed Campylobacter concisus Genomes Identified Genomospecies Features, Novel plasmids and Their Association with Severe Ulcerative Colitis.</title>
        <authorList>
            <person name="Zhang L."/>
        </authorList>
    </citation>
    <scope>NUCLEOTIDE SEQUENCE</scope>
    <source>
        <strain evidence="3">P10CDO-S2</strain>
        <strain evidence="4">P27CDO-S2</strain>
    </source>
</reference>
<proteinExistence type="predicted"/>
<dbReference type="EMBL" id="CP012541">
    <property type="protein sequence ID" value="ALF46972.1"/>
    <property type="molecule type" value="Genomic_DNA"/>
</dbReference>
<reference evidence="2" key="2">
    <citation type="submission" date="2016-07" db="EMBL/GenBank/DDBJ databases">
        <title>Comparative genomics of the Campylobacter concisus group.</title>
        <authorList>
            <person name="Miller W.G."/>
            <person name="Yee E."/>
            <person name="Chapman M.H."/>
            <person name="Huynh S."/>
            <person name="Bono J.L."/>
            <person name="On S.L.W."/>
            <person name="StLeger J."/>
            <person name="Foster G."/>
            <person name="Parker C.T."/>
        </authorList>
    </citation>
    <scope>NUCLEOTIDE SEQUENCE</scope>
    <source>
        <strain evidence="2">ATCC 33237</strain>
    </source>
</reference>
<gene>
    <name evidence="2" type="ORF">CCON33237_0263</name>
    <name evidence="3" type="ORF">CVT06_01415</name>
    <name evidence="4" type="ORF">CVT17_01400</name>
</gene>
<dbReference type="Proteomes" id="UP000594513">
    <property type="component" value="Chromosome"/>
</dbReference>
<evidence type="ECO:0000256" key="1">
    <source>
        <dbReference type="SAM" id="Phobius"/>
    </source>
</evidence>
<dbReference type="AlphaFoldDB" id="A0A0M3V222"/>
<protein>
    <submittedName>
        <fullName evidence="2">Uncharacterized protein</fullName>
    </submittedName>
</protein>
<dbReference type="PATRIC" id="fig|199.248.peg.279"/>
<evidence type="ECO:0000313" key="5">
    <source>
        <dbReference type="Proteomes" id="UP000066049"/>
    </source>
</evidence>
<dbReference type="Proteomes" id="UP000066049">
    <property type="component" value="Chromosome"/>
</dbReference>
<name>A0A0M3V222_9BACT</name>
<reference evidence="6 7" key="3">
    <citation type="journal article" date="2018" name="Emerg. Microbes Infect.">
        <title>Genomic analysis of oral Campylobacter concisus strains identified a potential bacterial molecular marker associated with active Crohn's disease.</title>
        <authorList>
            <person name="Liu F."/>
            <person name="Ma R."/>
            <person name="Tay C.Y.A."/>
            <person name="Octavia S."/>
            <person name="Lan R."/>
            <person name="Chung H.K.L."/>
            <person name="Riordan S.M."/>
            <person name="Grimm M.C."/>
            <person name="Leong R.W."/>
            <person name="Tanaka M.M."/>
            <person name="Connor S."/>
            <person name="Zhang L."/>
        </authorList>
    </citation>
    <scope>NUCLEOTIDE SEQUENCE [LARGE SCALE GENOMIC DNA]</scope>
    <source>
        <strain evidence="3 7">P10CDO-S2</strain>
        <strain evidence="4 6">P27CDO-S2</strain>
    </source>
</reference>
<accession>A0A0M3V222</accession>
<evidence type="ECO:0000313" key="4">
    <source>
        <dbReference type="EMBL" id="QPH85711.1"/>
    </source>
</evidence>
<keyword evidence="1" id="KW-1133">Transmembrane helix</keyword>
<organism evidence="2 5">
    <name type="scientific">Campylobacter concisus</name>
    <dbReference type="NCBI Taxonomy" id="199"/>
    <lineage>
        <taxon>Bacteria</taxon>
        <taxon>Pseudomonadati</taxon>
        <taxon>Campylobacterota</taxon>
        <taxon>Epsilonproteobacteria</taxon>
        <taxon>Campylobacterales</taxon>
        <taxon>Campylobacteraceae</taxon>
        <taxon>Campylobacter</taxon>
    </lineage>
</organism>
<dbReference type="GeneID" id="28661930"/>
<sequence length="148" mass="17075">MSEKRRGSLLPLTYIFGSFFGAAMIAAAFAYSNYRFSQYKFVDFAKLVFYEKSEIFTPKEPKYTLLIFSSNQSKLDEILPIKNETVVAIDIFQKRYESNSTLKYISSDINTVLELMRNLSITKLPSSVEIVHQRGEIYKQNSPINVLE</sequence>
<dbReference type="RefSeq" id="WP_054196066.1">
    <property type="nucleotide sequence ID" value="NZ_CABMKQ010000002.1"/>
</dbReference>
<feature type="transmembrane region" description="Helical" evidence="1">
    <location>
        <begin position="12"/>
        <end position="31"/>
    </location>
</feature>
<evidence type="ECO:0000313" key="3">
    <source>
        <dbReference type="EMBL" id="QPH83821.1"/>
    </source>
</evidence>
<keyword evidence="1" id="KW-0472">Membrane</keyword>
<dbReference type="Proteomes" id="UP000594630">
    <property type="component" value="Chromosome"/>
</dbReference>
<reference evidence="5" key="1">
    <citation type="submission" date="2015-08" db="EMBL/GenBank/DDBJ databases">
        <title>Comparative genomics of the Campylobacter concisus group.</title>
        <authorList>
            <person name="Miller W.G."/>
            <person name="Yee E."/>
            <person name="Chapman M.H."/>
            <person name="Huynh S."/>
            <person name="Bono J.L."/>
            <person name="On S.L.W."/>
            <person name="St Leger J."/>
            <person name="Foster G."/>
            <person name="Parker C.T."/>
        </authorList>
    </citation>
    <scope>NUCLEOTIDE SEQUENCE [LARGE SCALE GENOMIC DNA]</scope>
    <source>
        <strain evidence="5">ATCC 33237</strain>
    </source>
</reference>
<evidence type="ECO:0000313" key="7">
    <source>
        <dbReference type="Proteomes" id="UP000594630"/>
    </source>
</evidence>
<evidence type="ECO:0000313" key="6">
    <source>
        <dbReference type="Proteomes" id="UP000594513"/>
    </source>
</evidence>
<dbReference type="EMBL" id="CP049274">
    <property type="protein sequence ID" value="QPH83821.1"/>
    <property type="molecule type" value="Genomic_DNA"/>
</dbReference>
<keyword evidence="1" id="KW-0812">Transmembrane</keyword>
<dbReference type="EMBL" id="CP049272">
    <property type="protein sequence ID" value="QPH85711.1"/>
    <property type="molecule type" value="Genomic_DNA"/>
</dbReference>
<evidence type="ECO:0000313" key="2">
    <source>
        <dbReference type="EMBL" id="ALF46972.1"/>
    </source>
</evidence>